<organism evidence="6 7">
    <name type="scientific">Anisakis simplex</name>
    <name type="common">Herring worm</name>
    <dbReference type="NCBI Taxonomy" id="6269"/>
    <lineage>
        <taxon>Eukaryota</taxon>
        <taxon>Metazoa</taxon>
        <taxon>Ecdysozoa</taxon>
        <taxon>Nematoda</taxon>
        <taxon>Chromadorea</taxon>
        <taxon>Rhabditida</taxon>
        <taxon>Spirurina</taxon>
        <taxon>Ascaridomorpha</taxon>
        <taxon>Ascaridoidea</taxon>
        <taxon>Anisakidae</taxon>
        <taxon>Anisakis</taxon>
        <taxon>Anisakis simplex complex</taxon>
    </lineage>
</organism>
<dbReference type="GO" id="GO:0005929">
    <property type="term" value="C:cilium"/>
    <property type="evidence" value="ECO:0007669"/>
    <property type="project" value="TreeGrafter"/>
</dbReference>
<dbReference type="EMBL" id="UYRR01031711">
    <property type="protein sequence ID" value="VDK52106.1"/>
    <property type="molecule type" value="Genomic_DNA"/>
</dbReference>
<evidence type="ECO:0000259" key="5">
    <source>
        <dbReference type="PROSITE" id="PS51329"/>
    </source>
</evidence>
<dbReference type="GO" id="GO:0005525">
    <property type="term" value="F:GTP binding"/>
    <property type="evidence" value="ECO:0007669"/>
    <property type="project" value="UniProtKB-UniRule"/>
</dbReference>
<reference evidence="6 7" key="1">
    <citation type="submission" date="2018-11" db="EMBL/GenBank/DDBJ databases">
        <authorList>
            <consortium name="Pathogen Informatics"/>
        </authorList>
    </citation>
    <scope>NUCLEOTIDE SEQUENCE [LARGE SCALE GENOMIC DNA]</scope>
</reference>
<evidence type="ECO:0000313" key="7">
    <source>
        <dbReference type="Proteomes" id="UP000267096"/>
    </source>
</evidence>
<keyword evidence="7" id="KW-1185">Reference proteome</keyword>
<feature type="binding site" evidence="4">
    <location>
        <begin position="87"/>
        <end position="90"/>
    </location>
    <ligand>
        <name>GTP</name>
        <dbReference type="ChEBI" id="CHEBI:37565"/>
    </ligand>
</feature>
<keyword evidence="2 3" id="KW-0547">Nucleotide-binding</keyword>
<dbReference type="InterPro" id="IPR017901">
    <property type="entry name" value="C-CAP_CF_C-like"/>
</dbReference>
<dbReference type="AlphaFoldDB" id="A0A3P6QLS7"/>
<dbReference type="PROSITE" id="PS51329">
    <property type="entry name" value="C_CAP_COFACTOR_C"/>
    <property type="match status" value="1"/>
</dbReference>
<sequence length="319" mass="36884">MRDKERPDPSQYQFTNLHGEVVAKLDGHVNGQQFIIDKCKECCILVLDHTACVNIDDCEKCLIVLGPCKGSVFVRDCANCTIFTISQQFRSRDCSDIDVFIFCSTRPIIESCRLMRFRPLALFYDKLEGLIQSIADQMLKASISPFTNNWSAIHDFTPEKPKNFQICPMCYDTIKNMELVNNIEEVKFNEENSLFPPYFPMGQLQHKAKLLLFEQLPSQSIDDFYRRIIVVQKELISNKARIVATRDVTIRKGDMYAVFESKNAAKYSGRIVSMEVACDEELVKKYTEYEKDGIQVVDDKDFDRYRTSLHRLADIQMNV</sequence>
<feature type="binding site" evidence="4">
    <location>
        <begin position="70"/>
        <end position="71"/>
    </location>
    <ligand>
        <name>GTP</name>
        <dbReference type="ChEBI" id="CHEBI:37565"/>
    </ligand>
</feature>
<name>A0A3P6QLS7_ANISI</name>
<dbReference type="InterPro" id="IPR016098">
    <property type="entry name" value="CAP/MinC_C"/>
</dbReference>
<dbReference type="SUPFAM" id="SSF69340">
    <property type="entry name" value="C-terminal domain of adenylylcyclase associated protein"/>
    <property type="match status" value="1"/>
</dbReference>
<dbReference type="InterPro" id="IPR012945">
    <property type="entry name" value="Tubulin-bd_cofactor_C_dom"/>
</dbReference>
<dbReference type="GO" id="GO:0006892">
    <property type="term" value="P:post-Golgi vesicle-mediated transport"/>
    <property type="evidence" value="ECO:0007669"/>
    <property type="project" value="TreeGrafter"/>
</dbReference>
<dbReference type="GO" id="GO:1990075">
    <property type="term" value="C:periciliary membrane compartment"/>
    <property type="evidence" value="ECO:0007669"/>
    <property type="project" value="TreeGrafter"/>
</dbReference>
<evidence type="ECO:0000256" key="4">
    <source>
        <dbReference type="PIRSR" id="PIRSR037947-1"/>
    </source>
</evidence>
<proteinExistence type="inferred from homology"/>
<dbReference type="GO" id="GO:0005096">
    <property type="term" value="F:GTPase activator activity"/>
    <property type="evidence" value="ECO:0007669"/>
    <property type="project" value="UniProtKB-UniRule"/>
</dbReference>
<evidence type="ECO:0000313" key="6">
    <source>
        <dbReference type="EMBL" id="VDK52106.1"/>
    </source>
</evidence>
<gene>
    <name evidence="6" type="ORF">ASIM_LOCUS14343</name>
</gene>
<comment type="function">
    <text evidence="3">Acts as a GTPase-activating protein (GAP) for tubulin in concert with tubulin-specific chaperone C, but does not enhance tubulin heterodimerization.</text>
</comment>
<protein>
    <recommendedName>
        <fullName evidence="3">Protein XRP2</fullName>
    </recommendedName>
</protein>
<keyword evidence="3" id="KW-0343">GTPase activation</keyword>
<dbReference type="PIRSF" id="PIRSF037947">
    <property type="entry name" value="Protein_XRP2"/>
    <property type="match status" value="1"/>
</dbReference>
<dbReference type="OrthoDB" id="194775at2759"/>
<dbReference type="InterPro" id="IPR006599">
    <property type="entry name" value="CARP_motif"/>
</dbReference>
<accession>A0A3P6QLS7</accession>
<evidence type="ECO:0000256" key="1">
    <source>
        <dbReference type="ARBA" id="ARBA00008848"/>
    </source>
</evidence>
<dbReference type="PANTHER" id="PTHR15440:SF0">
    <property type="entry name" value="PROTEIN XRP2"/>
    <property type="match status" value="1"/>
</dbReference>
<evidence type="ECO:0000256" key="2">
    <source>
        <dbReference type="ARBA" id="ARBA00022741"/>
    </source>
</evidence>
<keyword evidence="3 4" id="KW-0342">GTP-binding</keyword>
<dbReference type="Proteomes" id="UP000267096">
    <property type="component" value="Unassembled WGS sequence"/>
</dbReference>
<dbReference type="InterPro" id="IPR036223">
    <property type="entry name" value="CAP_C_sf"/>
</dbReference>
<dbReference type="PANTHER" id="PTHR15440">
    <property type="entry name" value="XRP2 PROTEIN"/>
    <property type="match status" value="1"/>
</dbReference>
<dbReference type="Gene3D" id="2.160.20.70">
    <property type="match status" value="1"/>
</dbReference>
<dbReference type="InterPro" id="IPR039093">
    <property type="entry name" value="XRP2"/>
</dbReference>
<evidence type="ECO:0000256" key="3">
    <source>
        <dbReference type="PIRNR" id="PIRNR037947"/>
    </source>
</evidence>
<dbReference type="SMART" id="SM00673">
    <property type="entry name" value="CARP"/>
    <property type="match status" value="2"/>
</dbReference>
<comment type="similarity">
    <text evidence="1 3">Belongs to the TBCC family.</text>
</comment>
<feature type="domain" description="C-CAP/cofactor C-like" evidence="5">
    <location>
        <begin position="1"/>
        <end position="158"/>
    </location>
</feature>
<dbReference type="Pfam" id="PF07986">
    <property type="entry name" value="TBCC"/>
    <property type="match status" value="1"/>
</dbReference>